<dbReference type="HOGENOM" id="CLU_122017_0_0_1"/>
<proteinExistence type="predicted"/>
<dbReference type="InParanoid" id="A0A067PCE1"/>
<organism evidence="1 2">
    <name type="scientific">Jaapia argillacea MUCL 33604</name>
    <dbReference type="NCBI Taxonomy" id="933084"/>
    <lineage>
        <taxon>Eukaryota</taxon>
        <taxon>Fungi</taxon>
        <taxon>Dikarya</taxon>
        <taxon>Basidiomycota</taxon>
        <taxon>Agaricomycotina</taxon>
        <taxon>Agaricomycetes</taxon>
        <taxon>Agaricomycetidae</taxon>
        <taxon>Jaapiales</taxon>
        <taxon>Jaapiaceae</taxon>
        <taxon>Jaapia</taxon>
    </lineage>
</organism>
<protein>
    <submittedName>
        <fullName evidence="1">Uncharacterized protein</fullName>
    </submittedName>
</protein>
<name>A0A067PCE1_9AGAM</name>
<dbReference type="AlphaFoldDB" id="A0A067PCE1"/>
<reference evidence="2" key="1">
    <citation type="journal article" date="2014" name="Proc. Natl. Acad. Sci. U.S.A.">
        <title>Extensive sampling of basidiomycete genomes demonstrates inadequacy of the white-rot/brown-rot paradigm for wood decay fungi.</title>
        <authorList>
            <person name="Riley R."/>
            <person name="Salamov A.A."/>
            <person name="Brown D.W."/>
            <person name="Nagy L.G."/>
            <person name="Floudas D."/>
            <person name="Held B.W."/>
            <person name="Levasseur A."/>
            <person name="Lombard V."/>
            <person name="Morin E."/>
            <person name="Otillar R."/>
            <person name="Lindquist E.A."/>
            <person name="Sun H."/>
            <person name="LaButti K.M."/>
            <person name="Schmutz J."/>
            <person name="Jabbour D."/>
            <person name="Luo H."/>
            <person name="Baker S.E."/>
            <person name="Pisabarro A.G."/>
            <person name="Walton J.D."/>
            <person name="Blanchette R.A."/>
            <person name="Henrissat B."/>
            <person name="Martin F."/>
            <person name="Cullen D."/>
            <person name="Hibbett D.S."/>
            <person name="Grigoriev I.V."/>
        </authorList>
    </citation>
    <scope>NUCLEOTIDE SEQUENCE [LARGE SCALE GENOMIC DNA]</scope>
    <source>
        <strain evidence="2">MUCL 33604</strain>
    </source>
</reference>
<keyword evidence="2" id="KW-1185">Reference proteome</keyword>
<dbReference type="EMBL" id="KL197739">
    <property type="protein sequence ID" value="KDQ52583.1"/>
    <property type="molecule type" value="Genomic_DNA"/>
</dbReference>
<sequence length="153" mass="17055">MPSQEPRILLDFGDEDLLEVVCQFGSTHSFDDDSSFISDQPGPGRTVDKIISVAGRRLENALSSISERLGRGPNVAMGRCLAAADRAWLSHFPDWHHPIHSSGFLRRPPPSTQLLEDAFSNIRWGTPELVHDQTFIDSCRSLISYLKCVLLPL</sequence>
<accession>A0A067PCE1</accession>
<gene>
    <name evidence="1" type="ORF">JAAARDRAFT_479764</name>
</gene>
<dbReference type="Proteomes" id="UP000027265">
    <property type="component" value="Unassembled WGS sequence"/>
</dbReference>
<evidence type="ECO:0000313" key="1">
    <source>
        <dbReference type="EMBL" id="KDQ52583.1"/>
    </source>
</evidence>
<evidence type="ECO:0000313" key="2">
    <source>
        <dbReference type="Proteomes" id="UP000027265"/>
    </source>
</evidence>